<dbReference type="Gramene" id="evm.model.03.1454">
    <property type="protein sequence ID" value="cds.evm.model.03.1454"/>
    <property type="gene ID" value="evm.TU.03.1454"/>
</dbReference>
<evidence type="ECO:0000256" key="1">
    <source>
        <dbReference type="PROSITE-ProRule" id="PRU00047"/>
    </source>
</evidence>
<dbReference type="PANTHER" id="PTHR34222:SF99">
    <property type="entry name" value="PROTEIN, PUTATIVE-RELATED"/>
    <property type="match status" value="1"/>
</dbReference>
<dbReference type="AlphaFoldDB" id="A0A803P5C5"/>
<organism evidence="4 5">
    <name type="scientific">Cannabis sativa</name>
    <name type="common">Hemp</name>
    <name type="synonym">Marijuana</name>
    <dbReference type="NCBI Taxonomy" id="3483"/>
    <lineage>
        <taxon>Eukaryota</taxon>
        <taxon>Viridiplantae</taxon>
        <taxon>Streptophyta</taxon>
        <taxon>Embryophyta</taxon>
        <taxon>Tracheophyta</taxon>
        <taxon>Spermatophyta</taxon>
        <taxon>Magnoliopsida</taxon>
        <taxon>eudicotyledons</taxon>
        <taxon>Gunneridae</taxon>
        <taxon>Pentapetalae</taxon>
        <taxon>rosids</taxon>
        <taxon>fabids</taxon>
        <taxon>Rosales</taxon>
        <taxon>Cannabaceae</taxon>
        <taxon>Cannabis</taxon>
    </lineage>
</organism>
<name>A0A803P5C5_CANSA</name>
<reference evidence="4" key="2">
    <citation type="submission" date="2021-03" db="UniProtKB">
        <authorList>
            <consortium name="EnsemblPlants"/>
        </authorList>
    </citation>
    <scope>IDENTIFICATION</scope>
</reference>
<proteinExistence type="predicted"/>
<evidence type="ECO:0000313" key="5">
    <source>
        <dbReference type="Proteomes" id="UP000596661"/>
    </source>
</evidence>
<feature type="domain" description="CCHC-type" evidence="3">
    <location>
        <begin position="40"/>
        <end position="53"/>
    </location>
</feature>
<keyword evidence="1" id="KW-0479">Metal-binding</keyword>
<evidence type="ECO:0000259" key="3">
    <source>
        <dbReference type="PROSITE" id="PS50158"/>
    </source>
</evidence>
<keyword evidence="5" id="KW-1185">Reference proteome</keyword>
<reference evidence="4" key="1">
    <citation type="submission" date="2018-11" db="EMBL/GenBank/DDBJ databases">
        <authorList>
            <person name="Grassa J C."/>
        </authorList>
    </citation>
    <scope>NUCLEOTIDE SEQUENCE [LARGE SCALE GENOMIC DNA]</scope>
</reference>
<protein>
    <recommendedName>
        <fullName evidence="3">CCHC-type domain-containing protein</fullName>
    </recommendedName>
</protein>
<evidence type="ECO:0000256" key="2">
    <source>
        <dbReference type="SAM" id="MobiDB-lite"/>
    </source>
</evidence>
<accession>A0A803P5C5</accession>
<keyword evidence="1" id="KW-0863">Zinc-finger</keyword>
<dbReference type="EMBL" id="UZAU01000306">
    <property type="status" value="NOT_ANNOTATED_CDS"/>
    <property type="molecule type" value="Genomic_DNA"/>
</dbReference>
<evidence type="ECO:0000313" key="4">
    <source>
        <dbReference type="EnsemblPlants" id="cds.evm.model.03.1454"/>
    </source>
</evidence>
<dbReference type="InterPro" id="IPR001878">
    <property type="entry name" value="Znf_CCHC"/>
</dbReference>
<dbReference type="PROSITE" id="PS50158">
    <property type="entry name" value="ZF_CCHC"/>
    <property type="match status" value="1"/>
</dbReference>
<keyword evidence="1" id="KW-0862">Zinc</keyword>
<dbReference type="InterPro" id="IPR036875">
    <property type="entry name" value="Znf_CCHC_sf"/>
</dbReference>
<dbReference type="OMA" id="CYLAKWP"/>
<dbReference type="Proteomes" id="UP000596661">
    <property type="component" value="Chromosome 3"/>
</dbReference>
<feature type="region of interest" description="Disordered" evidence="2">
    <location>
        <begin position="1"/>
        <end position="41"/>
    </location>
</feature>
<dbReference type="PANTHER" id="PTHR34222">
    <property type="entry name" value="GAG_PRE-INTEGRS DOMAIN-CONTAINING PROTEIN"/>
    <property type="match status" value="1"/>
</dbReference>
<dbReference type="EnsemblPlants" id="evm.model.03.1454">
    <property type="protein sequence ID" value="cds.evm.model.03.1454"/>
    <property type="gene ID" value="evm.TU.03.1454"/>
</dbReference>
<feature type="region of interest" description="Disordered" evidence="2">
    <location>
        <begin position="61"/>
        <end position="93"/>
    </location>
</feature>
<dbReference type="GO" id="GO:0008270">
    <property type="term" value="F:zinc ion binding"/>
    <property type="evidence" value="ECO:0007669"/>
    <property type="project" value="UniProtKB-KW"/>
</dbReference>
<feature type="compositionally biased region" description="Basic and acidic residues" evidence="2">
    <location>
        <begin position="64"/>
        <end position="73"/>
    </location>
</feature>
<dbReference type="GO" id="GO:0003676">
    <property type="term" value="F:nucleic acid binding"/>
    <property type="evidence" value="ECO:0007669"/>
    <property type="project" value="InterPro"/>
</dbReference>
<dbReference type="SUPFAM" id="SSF57756">
    <property type="entry name" value="Retrovirus zinc finger-like domains"/>
    <property type="match status" value="1"/>
</dbReference>
<sequence length="143" mass="15269">MIIQEERQRSLGSADTIPLVVATSSLPTNPPRAKKPHPSCSNCGKSGHLVEKCYFLHGFPPSYGDKKRQDKGKAKANHASTSKNDADGHSISSDLSTQCQHLISLLSQQLSNSSPHADIAAMAPAASNLAVCYLAKWPQNSCS</sequence>